<evidence type="ECO:0000259" key="2">
    <source>
        <dbReference type="PROSITE" id="PS50222"/>
    </source>
</evidence>
<dbReference type="AlphaFoldDB" id="A0A1E3VSF0"/>
<feature type="signal peptide" evidence="1">
    <location>
        <begin position="1"/>
        <end position="24"/>
    </location>
</feature>
<organism evidence="3 4">
    <name type="scientific">Methyloceanibacter superfactus</name>
    <dbReference type="NCBI Taxonomy" id="1774969"/>
    <lineage>
        <taxon>Bacteria</taxon>
        <taxon>Pseudomonadati</taxon>
        <taxon>Pseudomonadota</taxon>
        <taxon>Alphaproteobacteria</taxon>
        <taxon>Hyphomicrobiales</taxon>
        <taxon>Hyphomicrobiaceae</taxon>
        <taxon>Methyloceanibacter</taxon>
    </lineage>
</organism>
<dbReference type="EMBL" id="LPWF01000029">
    <property type="protein sequence ID" value="ODR96460.1"/>
    <property type="molecule type" value="Genomic_DNA"/>
</dbReference>
<keyword evidence="1" id="KW-0732">Signal</keyword>
<dbReference type="GO" id="GO:0005509">
    <property type="term" value="F:calcium ion binding"/>
    <property type="evidence" value="ECO:0007669"/>
    <property type="project" value="InterPro"/>
</dbReference>
<sequence length="132" mass="13928">MAKVVQALSIAATALFLTGGIALADSSAAMKALDPDDDGTIDLPEAEAGAKKVWQAINTDGDNTLEADELQGMLDADGLDKADPDDDSLDEAEYMALVKEKFEAANPDDDGTIDQKELDSPAGQELLKLIYK</sequence>
<protein>
    <recommendedName>
        <fullName evidence="2">EF-hand domain-containing protein</fullName>
    </recommendedName>
</protein>
<evidence type="ECO:0000313" key="3">
    <source>
        <dbReference type="EMBL" id="ODR96460.1"/>
    </source>
</evidence>
<proteinExistence type="predicted"/>
<dbReference type="PROSITE" id="PS50222">
    <property type="entry name" value="EF_HAND_2"/>
    <property type="match status" value="1"/>
</dbReference>
<dbReference type="InterPro" id="IPR011992">
    <property type="entry name" value="EF-hand-dom_pair"/>
</dbReference>
<dbReference type="Gene3D" id="1.10.238.10">
    <property type="entry name" value="EF-hand"/>
    <property type="match status" value="1"/>
</dbReference>
<dbReference type="Proteomes" id="UP000094472">
    <property type="component" value="Unassembled WGS sequence"/>
</dbReference>
<dbReference type="STRING" id="1774969.AUC69_15035"/>
<feature type="chain" id="PRO_5009138536" description="EF-hand domain-containing protein" evidence="1">
    <location>
        <begin position="25"/>
        <end position="132"/>
    </location>
</feature>
<feature type="domain" description="EF-hand" evidence="2">
    <location>
        <begin position="45"/>
        <end position="80"/>
    </location>
</feature>
<dbReference type="InterPro" id="IPR002048">
    <property type="entry name" value="EF_hand_dom"/>
</dbReference>
<dbReference type="RefSeq" id="WP_069442389.1">
    <property type="nucleotide sequence ID" value="NZ_LPWF01000029.1"/>
</dbReference>
<name>A0A1E3VSF0_9HYPH</name>
<evidence type="ECO:0000313" key="4">
    <source>
        <dbReference type="Proteomes" id="UP000094472"/>
    </source>
</evidence>
<comment type="caution">
    <text evidence="3">The sequence shown here is derived from an EMBL/GenBank/DDBJ whole genome shotgun (WGS) entry which is preliminary data.</text>
</comment>
<keyword evidence="4" id="KW-1185">Reference proteome</keyword>
<reference evidence="3 4" key="1">
    <citation type="journal article" date="2016" name="Environ. Microbiol.">
        <title>New Methyloceanibacter diversity from North Sea sediments includes methanotroph containing solely the soluble methane monooxygenase.</title>
        <authorList>
            <person name="Vekeman B."/>
            <person name="Kerckhof F.M."/>
            <person name="Cremers G."/>
            <person name="de Vos P."/>
            <person name="Vandamme P."/>
            <person name="Boon N."/>
            <person name="Op den Camp H.J."/>
            <person name="Heylen K."/>
        </authorList>
    </citation>
    <scope>NUCLEOTIDE SEQUENCE [LARGE SCALE GENOMIC DNA]</scope>
    <source>
        <strain evidence="3 4">R-67175</strain>
    </source>
</reference>
<gene>
    <name evidence="3" type="ORF">AUC69_15035</name>
</gene>
<dbReference type="SUPFAM" id="SSF47473">
    <property type="entry name" value="EF-hand"/>
    <property type="match status" value="1"/>
</dbReference>
<evidence type="ECO:0000256" key="1">
    <source>
        <dbReference type="SAM" id="SignalP"/>
    </source>
</evidence>
<accession>A0A1E3VSF0</accession>